<accession>A0A448X6S4</accession>
<organism evidence="1 2">
    <name type="scientific">Protopolystoma xenopodis</name>
    <dbReference type="NCBI Taxonomy" id="117903"/>
    <lineage>
        <taxon>Eukaryota</taxon>
        <taxon>Metazoa</taxon>
        <taxon>Spiralia</taxon>
        <taxon>Lophotrochozoa</taxon>
        <taxon>Platyhelminthes</taxon>
        <taxon>Monogenea</taxon>
        <taxon>Polyopisthocotylea</taxon>
        <taxon>Polystomatidea</taxon>
        <taxon>Polystomatidae</taxon>
        <taxon>Protopolystoma</taxon>
    </lineage>
</organism>
<dbReference type="EMBL" id="CAAALY010103635">
    <property type="protein sequence ID" value="VEL29495.1"/>
    <property type="molecule type" value="Genomic_DNA"/>
</dbReference>
<evidence type="ECO:0000313" key="1">
    <source>
        <dbReference type="EMBL" id="VEL29495.1"/>
    </source>
</evidence>
<dbReference type="Proteomes" id="UP000784294">
    <property type="component" value="Unassembled WGS sequence"/>
</dbReference>
<evidence type="ECO:0000313" key="2">
    <source>
        <dbReference type="Proteomes" id="UP000784294"/>
    </source>
</evidence>
<reference evidence="1" key="1">
    <citation type="submission" date="2018-11" db="EMBL/GenBank/DDBJ databases">
        <authorList>
            <consortium name="Pathogen Informatics"/>
        </authorList>
    </citation>
    <scope>NUCLEOTIDE SEQUENCE</scope>
</reference>
<keyword evidence="2" id="KW-1185">Reference proteome</keyword>
<proteinExistence type="predicted"/>
<sequence length="146" mass="16588">MRLCLESNSRSHFPTGSTETFRHYNRPSSHALSEEIKSGSEHRLTGSCNDLKRSLVSNGQENLHPEEVALLQYDPLETDCGKREDRTLFQLSDHILKSDLSDIKLYSERVKDSAVVEDSKRKWPSFLNNSSCFPQESNLQDVCGTV</sequence>
<name>A0A448X6S4_9PLAT</name>
<comment type="caution">
    <text evidence="1">The sequence shown here is derived from an EMBL/GenBank/DDBJ whole genome shotgun (WGS) entry which is preliminary data.</text>
</comment>
<gene>
    <name evidence="1" type="ORF">PXEA_LOCUS22935</name>
</gene>
<dbReference type="AlphaFoldDB" id="A0A448X6S4"/>
<protein>
    <submittedName>
        <fullName evidence="1">Uncharacterized protein</fullName>
    </submittedName>
</protein>